<evidence type="ECO:0008006" key="3">
    <source>
        <dbReference type="Google" id="ProtNLM"/>
    </source>
</evidence>
<evidence type="ECO:0000313" key="1">
    <source>
        <dbReference type="EMBL" id="GAA4123265.1"/>
    </source>
</evidence>
<reference evidence="2" key="1">
    <citation type="journal article" date="2019" name="Int. J. Syst. Evol. Microbiol.">
        <title>The Global Catalogue of Microorganisms (GCM) 10K type strain sequencing project: providing services to taxonomists for standard genome sequencing and annotation.</title>
        <authorList>
            <consortium name="The Broad Institute Genomics Platform"/>
            <consortium name="The Broad Institute Genome Sequencing Center for Infectious Disease"/>
            <person name="Wu L."/>
            <person name="Ma J."/>
        </authorList>
    </citation>
    <scope>NUCLEOTIDE SEQUENCE [LARGE SCALE GENOMIC DNA]</scope>
    <source>
        <strain evidence="2">JCM 16703</strain>
    </source>
</reference>
<comment type="caution">
    <text evidence="1">The sequence shown here is derived from an EMBL/GenBank/DDBJ whole genome shotgun (WGS) entry which is preliminary data.</text>
</comment>
<proteinExistence type="predicted"/>
<organism evidence="1 2">
    <name type="scientific">Nocardioides fonticola</name>
    <dbReference type="NCBI Taxonomy" id="450363"/>
    <lineage>
        <taxon>Bacteria</taxon>
        <taxon>Bacillati</taxon>
        <taxon>Actinomycetota</taxon>
        <taxon>Actinomycetes</taxon>
        <taxon>Propionibacteriales</taxon>
        <taxon>Nocardioidaceae</taxon>
        <taxon>Nocardioides</taxon>
    </lineage>
</organism>
<dbReference type="RefSeq" id="WP_344734243.1">
    <property type="nucleotide sequence ID" value="NZ_BAAAZH010000023.1"/>
</dbReference>
<protein>
    <recommendedName>
        <fullName evidence="3">DUF3168 domain-containing protein</fullName>
    </recommendedName>
</protein>
<keyword evidence="2" id="KW-1185">Reference proteome</keyword>
<dbReference type="Proteomes" id="UP001501495">
    <property type="component" value="Unassembled WGS sequence"/>
</dbReference>
<evidence type="ECO:0000313" key="2">
    <source>
        <dbReference type="Proteomes" id="UP001501495"/>
    </source>
</evidence>
<accession>A0ABP7XPC8</accession>
<dbReference type="EMBL" id="BAAAZH010000023">
    <property type="protein sequence ID" value="GAA4123265.1"/>
    <property type="molecule type" value="Genomic_DNA"/>
</dbReference>
<gene>
    <name evidence="1" type="ORF">GCM10022215_29750</name>
</gene>
<sequence>MSRPSEADVATAVIAAFTAANARPFDIDDIPDGAARPKAYTEVMVTRKYSGDAPRRLGVAVTDSTAFRVTTRAVADTIDGAREARRRVATCEGIPISVIGISGVLRFESEDAIGPDDDWFSGLTTWTFVL</sequence>
<name>A0ABP7XPC8_9ACTN</name>